<evidence type="ECO:0000256" key="1">
    <source>
        <dbReference type="ARBA" id="ARBA00009431"/>
    </source>
</evidence>
<evidence type="ECO:0000313" key="10">
    <source>
        <dbReference type="Proteomes" id="UP000283509"/>
    </source>
</evidence>
<feature type="compositionally biased region" description="Basic residues" evidence="8">
    <location>
        <begin position="310"/>
        <end position="322"/>
    </location>
</feature>
<gene>
    <name evidence="9" type="ORF">C7M84_002022</name>
</gene>
<dbReference type="GO" id="GO:0006508">
    <property type="term" value="P:proteolysis"/>
    <property type="evidence" value="ECO:0007669"/>
    <property type="project" value="UniProtKB-KW"/>
</dbReference>
<accession>A0A423TS39</accession>
<keyword evidence="3 7" id="KW-0645">Protease</keyword>
<evidence type="ECO:0000256" key="2">
    <source>
        <dbReference type="ARBA" id="ARBA00022645"/>
    </source>
</evidence>
<evidence type="ECO:0000256" key="6">
    <source>
        <dbReference type="ARBA" id="ARBA00023180"/>
    </source>
</evidence>
<dbReference type="GO" id="GO:0004185">
    <property type="term" value="F:serine-type carboxypeptidase activity"/>
    <property type="evidence" value="ECO:0007669"/>
    <property type="project" value="UniProtKB-UniRule"/>
</dbReference>
<dbReference type="PANTHER" id="PTHR11802:SF3">
    <property type="entry name" value="RETINOID-INDUCIBLE SERINE CARBOXYPEPTIDASE"/>
    <property type="match status" value="1"/>
</dbReference>
<evidence type="ECO:0000256" key="7">
    <source>
        <dbReference type="RuleBase" id="RU361156"/>
    </source>
</evidence>
<proteinExistence type="inferred from homology"/>
<dbReference type="InterPro" id="IPR018202">
    <property type="entry name" value="Ser_caboxypep_ser_AS"/>
</dbReference>
<keyword evidence="4" id="KW-0732">Signal</keyword>
<dbReference type="OrthoDB" id="443318at2759"/>
<keyword evidence="10" id="KW-1185">Reference proteome</keyword>
<dbReference type="PROSITE" id="PS00131">
    <property type="entry name" value="CARBOXYPEPT_SER_SER"/>
    <property type="match status" value="1"/>
</dbReference>
<dbReference type="AlphaFoldDB" id="A0A423TS39"/>
<dbReference type="Proteomes" id="UP000283509">
    <property type="component" value="Unassembled WGS sequence"/>
</dbReference>
<reference evidence="9 10" key="2">
    <citation type="submission" date="2019-01" db="EMBL/GenBank/DDBJ databases">
        <title>The decoding of complex shrimp genome reveals the adaptation for benthos swimmer, frequently molting mechanism and breeding impact on genome.</title>
        <authorList>
            <person name="Sun Y."/>
            <person name="Gao Y."/>
            <person name="Yu Y."/>
        </authorList>
    </citation>
    <scope>NUCLEOTIDE SEQUENCE [LARGE SCALE GENOMIC DNA]</scope>
    <source>
        <tissue evidence="9">Muscle</tissue>
    </source>
</reference>
<dbReference type="SUPFAM" id="SSF53474">
    <property type="entry name" value="alpha/beta-Hydrolases"/>
    <property type="match status" value="1"/>
</dbReference>
<sequence>MFVDNPVGTGYSYVDSYSDLTVDNAQIASDLVVLVKEAFKVNPDMEKMPFYVYAESYGGKMTVDFALAFDQAIKNGEVVSDFRGVALGDSWISPMDSVNTWGMFLYQMGFVNIEGLQKVDAAALKTQQAVDAGRWTPLTNGATLSLSSWTWLTTLISTTYWLKTTYTGTKQNRIPVTFLSCQKSFLLTETNLHVSVFTGNLDLICDTPGTYRWIENMEWPGKPNFTATNTVPIYISAYSAPAAFVQKSGQFSVYTILRSGHMVPIDAPEMALKMIDMITASTSKNYTPGIDVSRGAHSPKETEEVAKANPKTKKAAPRKAKQTGKSTGTPNTARAKVVAARPNPATPTGKRLSKLVPIAKALH</sequence>
<feature type="region of interest" description="Disordered" evidence="8">
    <location>
        <begin position="289"/>
        <end position="363"/>
    </location>
</feature>
<keyword evidence="5 7" id="KW-0378">Hydrolase</keyword>
<dbReference type="EMBL" id="QCYY01001264">
    <property type="protein sequence ID" value="ROT79259.1"/>
    <property type="molecule type" value="Genomic_DNA"/>
</dbReference>
<dbReference type="PRINTS" id="PR00724">
    <property type="entry name" value="CRBOXYPTASEC"/>
</dbReference>
<evidence type="ECO:0000313" key="9">
    <source>
        <dbReference type="EMBL" id="ROT79259.1"/>
    </source>
</evidence>
<name>A0A423TS39_PENVA</name>
<comment type="similarity">
    <text evidence="1 7">Belongs to the peptidase S10 family.</text>
</comment>
<evidence type="ECO:0000256" key="3">
    <source>
        <dbReference type="ARBA" id="ARBA00022670"/>
    </source>
</evidence>
<comment type="caution">
    <text evidence="9">The sequence shown here is derived from an EMBL/GenBank/DDBJ whole genome shotgun (WGS) entry which is preliminary data.</text>
</comment>
<evidence type="ECO:0000256" key="4">
    <source>
        <dbReference type="ARBA" id="ARBA00022729"/>
    </source>
</evidence>
<dbReference type="Pfam" id="PF00450">
    <property type="entry name" value="Peptidase_S10"/>
    <property type="match status" value="2"/>
</dbReference>
<keyword evidence="6" id="KW-0325">Glycoprotein</keyword>
<feature type="compositionally biased region" description="Polar residues" evidence="8">
    <location>
        <begin position="323"/>
        <end position="332"/>
    </location>
</feature>
<dbReference type="Gene3D" id="3.40.50.1820">
    <property type="entry name" value="alpha/beta hydrolase"/>
    <property type="match status" value="2"/>
</dbReference>
<organism evidence="9 10">
    <name type="scientific">Penaeus vannamei</name>
    <name type="common">Whiteleg shrimp</name>
    <name type="synonym">Litopenaeus vannamei</name>
    <dbReference type="NCBI Taxonomy" id="6689"/>
    <lineage>
        <taxon>Eukaryota</taxon>
        <taxon>Metazoa</taxon>
        <taxon>Ecdysozoa</taxon>
        <taxon>Arthropoda</taxon>
        <taxon>Crustacea</taxon>
        <taxon>Multicrustacea</taxon>
        <taxon>Malacostraca</taxon>
        <taxon>Eumalacostraca</taxon>
        <taxon>Eucarida</taxon>
        <taxon>Decapoda</taxon>
        <taxon>Dendrobranchiata</taxon>
        <taxon>Penaeoidea</taxon>
        <taxon>Penaeidae</taxon>
        <taxon>Penaeus</taxon>
    </lineage>
</organism>
<dbReference type="InterPro" id="IPR001563">
    <property type="entry name" value="Peptidase_S10"/>
</dbReference>
<dbReference type="PANTHER" id="PTHR11802">
    <property type="entry name" value="SERINE PROTEASE FAMILY S10 SERINE CARBOXYPEPTIDASE"/>
    <property type="match status" value="1"/>
</dbReference>
<keyword evidence="2 7" id="KW-0121">Carboxypeptidase</keyword>
<evidence type="ECO:0000256" key="5">
    <source>
        <dbReference type="ARBA" id="ARBA00022801"/>
    </source>
</evidence>
<protein>
    <recommendedName>
        <fullName evidence="7">Carboxypeptidase</fullName>
        <ecNumber evidence="7">3.4.16.-</ecNumber>
    </recommendedName>
</protein>
<dbReference type="InterPro" id="IPR029058">
    <property type="entry name" value="AB_hydrolase_fold"/>
</dbReference>
<evidence type="ECO:0000256" key="8">
    <source>
        <dbReference type="SAM" id="MobiDB-lite"/>
    </source>
</evidence>
<dbReference type="EC" id="3.4.16.-" evidence="7"/>
<reference evidence="9 10" key="1">
    <citation type="submission" date="2018-04" db="EMBL/GenBank/DDBJ databases">
        <authorList>
            <person name="Zhang X."/>
            <person name="Yuan J."/>
            <person name="Li F."/>
            <person name="Xiang J."/>
        </authorList>
    </citation>
    <scope>NUCLEOTIDE SEQUENCE [LARGE SCALE GENOMIC DNA]</scope>
    <source>
        <tissue evidence="9">Muscle</tissue>
    </source>
</reference>